<dbReference type="PROSITE" id="PS00518">
    <property type="entry name" value="ZF_RING_1"/>
    <property type="match status" value="1"/>
</dbReference>
<dbReference type="GO" id="GO:0008270">
    <property type="term" value="F:zinc ion binding"/>
    <property type="evidence" value="ECO:0007669"/>
    <property type="project" value="UniProtKB-KW"/>
</dbReference>
<evidence type="ECO:0000256" key="4">
    <source>
        <dbReference type="ARBA" id="ARBA00022723"/>
    </source>
</evidence>
<keyword evidence="15" id="KW-1185">Reference proteome</keyword>
<dbReference type="Pfam" id="PF26200">
    <property type="entry name" value="Rcat_RNF216"/>
    <property type="match status" value="1"/>
</dbReference>
<keyword evidence="8" id="KW-0862">Zinc</keyword>
<evidence type="ECO:0000256" key="10">
    <source>
        <dbReference type="PROSITE-ProRule" id="PRU00175"/>
    </source>
</evidence>
<evidence type="ECO:0000259" key="12">
    <source>
        <dbReference type="PROSITE" id="PS51873"/>
    </source>
</evidence>
<dbReference type="EMBL" id="CAADRA010006893">
    <property type="protein sequence ID" value="VFT97222.1"/>
    <property type="molecule type" value="Genomic_DNA"/>
</dbReference>
<evidence type="ECO:0000313" key="13">
    <source>
        <dbReference type="EMBL" id="KAF0687753.1"/>
    </source>
</evidence>
<dbReference type="PROSITE" id="PS51873">
    <property type="entry name" value="TRIAD"/>
    <property type="match status" value="1"/>
</dbReference>
<dbReference type="InterPro" id="IPR002867">
    <property type="entry name" value="IBR_dom"/>
</dbReference>
<dbReference type="Pfam" id="PF01485">
    <property type="entry name" value="IBR"/>
    <property type="match status" value="1"/>
</dbReference>
<dbReference type="EMBL" id="VJMH01006867">
    <property type="protein sequence ID" value="KAF0687753.1"/>
    <property type="molecule type" value="Genomic_DNA"/>
</dbReference>
<feature type="domain" description="RING-type" evidence="12">
    <location>
        <begin position="222"/>
        <end position="448"/>
    </location>
</feature>
<dbReference type="AlphaFoldDB" id="A0A485LFT8"/>
<evidence type="ECO:0000256" key="9">
    <source>
        <dbReference type="ARBA" id="ARBA00023157"/>
    </source>
</evidence>
<feature type="domain" description="RING-type" evidence="11">
    <location>
        <begin position="226"/>
        <end position="291"/>
    </location>
</feature>
<keyword evidence="9" id="KW-1015">Disulfide bond</keyword>
<evidence type="ECO:0000256" key="5">
    <source>
        <dbReference type="ARBA" id="ARBA00022737"/>
    </source>
</evidence>
<reference evidence="14 15" key="1">
    <citation type="submission" date="2019-03" db="EMBL/GenBank/DDBJ databases">
        <authorList>
            <person name="Gaulin E."/>
            <person name="Dumas B."/>
        </authorList>
    </citation>
    <scope>NUCLEOTIDE SEQUENCE [LARGE SCALE GENOMIC DNA]</scope>
    <source>
        <strain evidence="14">CBS 568.67</strain>
    </source>
</reference>
<name>A0A485LFT8_9STRA</name>
<evidence type="ECO:0000256" key="2">
    <source>
        <dbReference type="ARBA" id="ARBA00012251"/>
    </source>
</evidence>
<evidence type="ECO:0000313" key="15">
    <source>
        <dbReference type="Proteomes" id="UP000332933"/>
    </source>
</evidence>
<protein>
    <recommendedName>
        <fullName evidence="2">RBR-type E3 ubiquitin transferase</fullName>
        <ecNumber evidence="2">2.3.2.31</ecNumber>
    </recommendedName>
</protein>
<gene>
    <name evidence="14" type="primary">Aste57867_20537</name>
    <name evidence="13" type="ORF">As57867_020470</name>
    <name evidence="14" type="ORF">ASTE57867_20537</name>
</gene>
<evidence type="ECO:0000256" key="1">
    <source>
        <dbReference type="ARBA" id="ARBA00001798"/>
    </source>
</evidence>
<dbReference type="InterPro" id="IPR001841">
    <property type="entry name" value="Znf_RING"/>
</dbReference>
<dbReference type="Proteomes" id="UP000332933">
    <property type="component" value="Unassembled WGS sequence"/>
</dbReference>
<dbReference type="SMART" id="SM00647">
    <property type="entry name" value="IBR"/>
    <property type="match status" value="2"/>
</dbReference>
<dbReference type="CDD" id="cd22584">
    <property type="entry name" value="Rcat_RBR_unk"/>
    <property type="match status" value="1"/>
</dbReference>
<dbReference type="InterPro" id="IPR035976">
    <property type="entry name" value="Sushi/SCR/CCP_sf"/>
</dbReference>
<dbReference type="Gene3D" id="3.30.40.10">
    <property type="entry name" value="Zinc/RING finger domain, C3HC4 (zinc finger)"/>
    <property type="match status" value="1"/>
</dbReference>
<sequence length="448" mass="48819">MLARTFGALPSGPASSSMRCMKRRAKGGAPTFIRPSPLAFVSTWLHGSLLLDSTDAVAALKTSTFDAYSLWIHGIQDVRQSPSECNSAREASTSCLGDSLARHAVDMLHGLPPTERCDAGGDRPKLWSNMTRQNRASVRVTQALSSTAAWYCAPHVRPSAAVTRRTCASDGTWTPTTPRCLIIIPLAASYHGTRRQLPQQHGNRPHKARRMETKRECVKMEVTHACLVCLDTVGPIHNGVALDVPDMYMNDAGWRLRCGHVFCIGCLRQWIDSKVRDRSAGVVVCAAPSCRRVVRPSHVASFLAPDSTEQFSALVTVAALAAQSVYCPNATCAQMLVLPPPVLNEGRVVFGPQRTCPMCGVDMCTACNSVWHDGIDCAAYQRQVAAAADARLVQDAIQLYLWQRCPKCNVIVERVSGCAHMTCRCGQHFCYKCGKACGADHYSCCPPW</sequence>
<evidence type="ECO:0000256" key="8">
    <source>
        <dbReference type="ARBA" id="ARBA00022833"/>
    </source>
</evidence>
<dbReference type="SUPFAM" id="SSF57535">
    <property type="entry name" value="Complement control module/SCR domain"/>
    <property type="match status" value="1"/>
</dbReference>
<organism evidence="14 15">
    <name type="scientific">Aphanomyces stellatus</name>
    <dbReference type="NCBI Taxonomy" id="120398"/>
    <lineage>
        <taxon>Eukaryota</taxon>
        <taxon>Sar</taxon>
        <taxon>Stramenopiles</taxon>
        <taxon>Oomycota</taxon>
        <taxon>Saprolegniomycetes</taxon>
        <taxon>Saprolegniales</taxon>
        <taxon>Verrucalvaceae</taxon>
        <taxon>Aphanomyces</taxon>
    </lineage>
</organism>
<dbReference type="EC" id="2.3.2.31" evidence="2"/>
<keyword evidence="5" id="KW-0677">Repeat</keyword>
<dbReference type="InterPro" id="IPR013083">
    <property type="entry name" value="Znf_RING/FYVE/PHD"/>
</dbReference>
<dbReference type="OrthoDB" id="59414at2759"/>
<evidence type="ECO:0000256" key="3">
    <source>
        <dbReference type="ARBA" id="ARBA00022679"/>
    </source>
</evidence>
<dbReference type="GO" id="GO:0061630">
    <property type="term" value="F:ubiquitin protein ligase activity"/>
    <property type="evidence" value="ECO:0007669"/>
    <property type="project" value="UniProtKB-EC"/>
</dbReference>
<keyword evidence="7" id="KW-0833">Ubl conjugation pathway</keyword>
<dbReference type="GO" id="GO:0016567">
    <property type="term" value="P:protein ubiquitination"/>
    <property type="evidence" value="ECO:0007669"/>
    <property type="project" value="InterPro"/>
</dbReference>
<evidence type="ECO:0000259" key="11">
    <source>
        <dbReference type="PROSITE" id="PS50089"/>
    </source>
</evidence>
<accession>A0A485LFT8</accession>
<keyword evidence="3" id="KW-0808">Transferase</keyword>
<dbReference type="InterPro" id="IPR044066">
    <property type="entry name" value="TRIAD_supradom"/>
</dbReference>
<evidence type="ECO:0000256" key="7">
    <source>
        <dbReference type="ARBA" id="ARBA00022786"/>
    </source>
</evidence>
<dbReference type="SUPFAM" id="SSF57850">
    <property type="entry name" value="RING/U-box"/>
    <property type="match status" value="3"/>
</dbReference>
<reference evidence="13" key="2">
    <citation type="submission" date="2019-06" db="EMBL/GenBank/DDBJ databases">
        <title>Genomics analysis of Aphanomyces spp. identifies a new class of oomycete effector associated with host adaptation.</title>
        <authorList>
            <person name="Gaulin E."/>
        </authorList>
    </citation>
    <scope>NUCLEOTIDE SEQUENCE</scope>
    <source>
        <strain evidence="13">CBS 578.67</strain>
    </source>
</reference>
<dbReference type="InterPro" id="IPR031127">
    <property type="entry name" value="E3_UB_ligase_RBR"/>
</dbReference>
<dbReference type="PANTHER" id="PTHR11685">
    <property type="entry name" value="RBR FAMILY RING FINGER AND IBR DOMAIN-CONTAINING"/>
    <property type="match status" value="1"/>
</dbReference>
<proteinExistence type="predicted"/>
<evidence type="ECO:0000313" key="14">
    <source>
        <dbReference type="EMBL" id="VFT97222.1"/>
    </source>
</evidence>
<keyword evidence="6 10" id="KW-0863">Zinc-finger</keyword>
<keyword evidence="4" id="KW-0479">Metal-binding</keyword>
<evidence type="ECO:0000256" key="6">
    <source>
        <dbReference type="ARBA" id="ARBA00022771"/>
    </source>
</evidence>
<comment type="catalytic activity">
    <reaction evidence="1">
        <text>[E2 ubiquitin-conjugating enzyme]-S-ubiquitinyl-L-cysteine + [acceptor protein]-L-lysine = [E2 ubiquitin-conjugating enzyme]-L-cysteine + [acceptor protein]-N(6)-ubiquitinyl-L-lysine.</text>
        <dbReference type="EC" id="2.3.2.31"/>
    </reaction>
</comment>
<dbReference type="InterPro" id="IPR017907">
    <property type="entry name" value="Znf_RING_CS"/>
</dbReference>
<dbReference type="Gene3D" id="1.20.120.1750">
    <property type="match status" value="1"/>
</dbReference>
<dbReference type="PROSITE" id="PS50089">
    <property type="entry name" value="ZF_RING_2"/>
    <property type="match status" value="1"/>
</dbReference>